<dbReference type="EMBL" id="CAJGYM010000128">
    <property type="protein sequence ID" value="CAD6198518.1"/>
    <property type="molecule type" value="Genomic_DNA"/>
</dbReference>
<comment type="caution">
    <text evidence="2">The sequence shown here is derived from an EMBL/GenBank/DDBJ whole genome shotgun (WGS) entry which is preliminary data.</text>
</comment>
<accession>A0A8S1HTC3</accession>
<feature type="region of interest" description="Disordered" evidence="1">
    <location>
        <begin position="1"/>
        <end position="21"/>
    </location>
</feature>
<protein>
    <submittedName>
        <fullName evidence="2">Uncharacterized protein</fullName>
    </submittedName>
</protein>
<reference evidence="2" key="1">
    <citation type="submission" date="2020-10" db="EMBL/GenBank/DDBJ databases">
        <authorList>
            <person name="Kikuchi T."/>
        </authorList>
    </citation>
    <scope>NUCLEOTIDE SEQUENCE</scope>
    <source>
        <strain evidence="2">NKZ352</strain>
    </source>
</reference>
<organism evidence="2 3">
    <name type="scientific">Caenorhabditis auriculariae</name>
    <dbReference type="NCBI Taxonomy" id="2777116"/>
    <lineage>
        <taxon>Eukaryota</taxon>
        <taxon>Metazoa</taxon>
        <taxon>Ecdysozoa</taxon>
        <taxon>Nematoda</taxon>
        <taxon>Chromadorea</taxon>
        <taxon>Rhabditida</taxon>
        <taxon>Rhabditina</taxon>
        <taxon>Rhabditomorpha</taxon>
        <taxon>Rhabditoidea</taxon>
        <taxon>Rhabditidae</taxon>
        <taxon>Peloderinae</taxon>
        <taxon>Caenorhabditis</taxon>
    </lineage>
</organism>
<sequence length="92" mass="10226">MNSRGIHEKTEVHREGGVHGGEQHFVEERNVHPVDGAFGGTTYVEDHRIENRCGDSKCRDAHAKGAMHDAKEKVKDAAHDVKEAIKDKFGSH</sequence>
<evidence type="ECO:0000256" key="1">
    <source>
        <dbReference type="SAM" id="MobiDB-lite"/>
    </source>
</evidence>
<proteinExistence type="predicted"/>
<evidence type="ECO:0000313" key="3">
    <source>
        <dbReference type="Proteomes" id="UP000835052"/>
    </source>
</evidence>
<name>A0A8S1HTC3_9PELO</name>
<keyword evidence="3" id="KW-1185">Reference proteome</keyword>
<evidence type="ECO:0000313" key="2">
    <source>
        <dbReference type="EMBL" id="CAD6198518.1"/>
    </source>
</evidence>
<dbReference type="AlphaFoldDB" id="A0A8S1HTC3"/>
<dbReference type="Proteomes" id="UP000835052">
    <property type="component" value="Unassembled WGS sequence"/>
</dbReference>
<gene>
    <name evidence="2" type="ORF">CAUJ_LOCUS14424</name>
</gene>